<dbReference type="Proteomes" id="UP000001572">
    <property type="component" value="Chromosome"/>
</dbReference>
<proteinExistence type="predicted"/>
<dbReference type="EMBL" id="CP000724">
    <property type="protein sequence ID" value="ABR47597.1"/>
    <property type="molecule type" value="Genomic_DNA"/>
</dbReference>
<gene>
    <name evidence="2" type="ordered locus">Amet_1397</name>
</gene>
<dbReference type="AlphaFoldDB" id="A6TN29"/>
<feature type="transmembrane region" description="Helical" evidence="1">
    <location>
        <begin position="12"/>
        <end position="34"/>
    </location>
</feature>
<reference evidence="3" key="1">
    <citation type="journal article" date="2016" name="Genome Announc.">
        <title>Complete genome sequence of Alkaliphilus metalliredigens strain QYMF, an alkaliphilic and metal-reducing bacterium isolated from borax-contaminated leachate ponds.</title>
        <authorList>
            <person name="Hwang C."/>
            <person name="Copeland A."/>
            <person name="Lucas S."/>
            <person name="Lapidus A."/>
            <person name="Barry K."/>
            <person name="Detter J.C."/>
            <person name="Glavina Del Rio T."/>
            <person name="Hammon N."/>
            <person name="Israni S."/>
            <person name="Dalin E."/>
            <person name="Tice H."/>
            <person name="Pitluck S."/>
            <person name="Chertkov O."/>
            <person name="Brettin T."/>
            <person name="Bruce D."/>
            <person name="Han C."/>
            <person name="Schmutz J."/>
            <person name="Larimer F."/>
            <person name="Land M.L."/>
            <person name="Hauser L."/>
            <person name="Kyrpides N."/>
            <person name="Mikhailova N."/>
            <person name="Ye Q."/>
            <person name="Zhou J."/>
            <person name="Richardson P."/>
            <person name="Fields M.W."/>
        </authorList>
    </citation>
    <scope>NUCLEOTIDE SEQUENCE [LARGE SCALE GENOMIC DNA]</scope>
    <source>
        <strain evidence="3">QYMF</strain>
    </source>
</reference>
<name>A6TN29_ALKMQ</name>
<protein>
    <recommendedName>
        <fullName evidence="4">DUF2178 domain-containing protein</fullName>
    </recommendedName>
</protein>
<organism evidence="2 3">
    <name type="scientific">Alkaliphilus metalliredigens (strain QYMF)</name>
    <dbReference type="NCBI Taxonomy" id="293826"/>
    <lineage>
        <taxon>Bacteria</taxon>
        <taxon>Bacillati</taxon>
        <taxon>Bacillota</taxon>
        <taxon>Clostridia</taxon>
        <taxon>Peptostreptococcales</taxon>
        <taxon>Natronincolaceae</taxon>
        <taxon>Alkaliphilus</taxon>
    </lineage>
</organism>
<keyword evidence="1" id="KW-1133">Transmembrane helix</keyword>
<keyword evidence="3" id="KW-1185">Reference proteome</keyword>
<feature type="transmembrane region" description="Helical" evidence="1">
    <location>
        <begin position="97"/>
        <end position="119"/>
    </location>
</feature>
<dbReference type="KEGG" id="amt:Amet_1397"/>
<dbReference type="HOGENOM" id="CLU_1736697_0_0_9"/>
<keyword evidence="1" id="KW-0812">Transmembrane</keyword>
<dbReference type="eggNOG" id="ENOG502ZJH5">
    <property type="taxonomic scope" value="Bacteria"/>
</dbReference>
<feature type="transmembrane region" description="Helical" evidence="1">
    <location>
        <begin position="125"/>
        <end position="144"/>
    </location>
</feature>
<sequence>MNNDKKHLGKSYKLLVVWFISLFIFAGIFSALLTRIDLNLSSKATTLFWLYFMNLFIISLFLMIYKTERVYYINYITHKEAQEATKEERRTFAYKHLIVFCMATIVFIIYSIISLIFKYPTGVDVGAFTVIIIISAIRTIPFRLKEKYST</sequence>
<feature type="transmembrane region" description="Helical" evidence="1">
    <location>
        <begin position="46"/>
        <end position="65"/>
    </location>
</feature>
<evidence type="ECO:0000313" key="2">
    <source>
        <dbReference type="EMBL" id="ABR47597.1"/>
    </source>
</evidence>
<evidence type="ECO:0000313" key="3">
    <source>
        <dbReference type="Proteomes" id="UP000001572"/>
    </source>
</evidence>
<evidence type="ECO:0000256" key="1">
    <source>
        <dbReference type="SAM" id="Phobius"/>
    </source>
</evidence>
<accession>A6TN29</accession>
<keyword evidence="1" id="KW-0472">Membrane</keyword>
<evidence type="ECO:0008006" key="4">
    <source>
        <dbReference type="Google" id="ProtNLM"/>
    </source>
</evidence>